<dbReference type="AlphaFoldDB" id="W6Y6U7"/>
<dbReference type="Proteomes" id="UP000053841">
    <property type="component" value="Unassembled WGS sequence"/>
</dbReference>
<feature type="region of interest" description="Disordered" evidence="1">
    <location>
        <begin position="235"/>
        <end position="258"/>
    </location>
</feature>
<name>W6Y6U7_COCC2</name>
<dbReference type="InterPro" id="IPR056009">
    <property type="entry name" value="DUF7587"/>
</dbReference>
<keyword evidence="4" id="KW-1185">Reference proteome</keyword>
<evidence type="ECO:0000256" key="1">
    <source>
        <dbReference type="SAM" id="MobiDB-lite"/>
    </source>
</evidence>
<dbReference type="GeneID" id="19149641"/>
<evidence type="ECO:0000313" key="3">
    <source>
        <dbReference type="EMBL" id="EUC27046.1"/>
    </source>
</evidence>
<evidence type="ECO:0000259" key="2">
    <source>
        <dbReference type="Pfam" id="PF24494"/>
    </source>
</evidence>
<organism evidence="3 4">
    <name type="scientific">Cochliobolus carbonum (strain 26-R-13)</name>
    <name type="common">Maize leaf spot fungus</name>
    <name type="synonym">Bipolaris zeicola</name>
    <dbReference type="NCBI Taxonomy" id="930089"/>
    <lineage>
        <taxon>Eukaryota</taxon>
        <taxon>Fungi</taxon>
        <taxon>Dikarya</taxon>
        <taxon>Ascomycota</taxon>
        <taxon>Pezizomycotina</taxon>
        <taxon>Dothideomycetes</taxon>
        <taxon>Pleosporomycetidae</taxon>
        <taxon>Pleosporales</taxon>
        <taxon>Pleosporineae</taxon>
        <taxon>Pleosporaceae</taxon>
        <taxon>Bipolaris</taxon>
    </lineage>
</organism>
<protein>
    <recommendedName>
        <fullName evidence="2">DUF7587 domain-containing protein</fullName>
    </recommendedName>
</protein>
<dbReference type="RefSeq" id="XP_007718650.1">
    <property type="nucleotide sequence ID" value="XM_007720460.1"/>
</dbReference>
<proteinExistence type="predicted"/>
<evidence type="ECO:0000313" key="4">
    <source>
        <dbReference type="Proteomes" id="UP000053841"/>
    </source>
</evidence>
<dbReference type="KEGG" id="bze:COCCADRAFT_42101"/>
<dbReference type="eggNOG" id="ENOG502SN2B">
    <property type="taxonomic scope" value="Eukaryota"/>
</dbReference>
<dbReference type="HOGENOM" id="CLU_079676_0_0_1"/>
<sequence length="268" mass="31187">MHANIFRLLGANIVNSFMRSGEERHPWQVSETQKLDFSFLRTWDFKSGSNANRDKRMLSRSPKSPLITEQARRDFLGIHLDHRIWVPTPYISFTKSVRAIEDIAKWRSIRRGDQTLTVIGPATRLGNSLPILDITAEMKHYNKGMEHYIDHYVCLREVTAEKIVSHYNWEELVKTKDWFDDIITPAFHKLSKGKRSKSISTCLSAFDMHDYGKSCYHAHIYSHIECLKDSDNSSEHHYLNDDNGTDSDDHTEEANQNDDMIKAMEALW</sequence>
<dbReference type="Pfam" id="PF24494">
    <property type="entry name" value="DUF7587"/>
    <property type="match status" value="1"/>
</dbReference>
<reference evidence="3 4" key="1">
    <citation type="journal article" date="2013" name="PLoS Genet.">
        <title>Comparative genome structure, secondary metabolite, and effector coding capacity across Cochliobolus pathogens.</title>
        <authorList>
            <person name="Condon B.J."/>
            <person name="Leng Y."/>
            <person name="Wu D."/>
            <person name="Bushley K.E."/>
            <person name="Ohm R.A."/>
            <person name="Otillar R."/>
            <person name="Martin J."/>
            <person name="Schackwitz W."/>
            <person name="Grimwood J."/>
            <person name="MohdZainudin N."/>
            <person name="Xue C."/>
            <person name="Wang R."/>
            <person name="Manning V.A."/>
            <person name="Dhillon B."/>
            <person name="Tu Z.J."/>
            <person name="Steffenson B.J."/>
            <person name="Salamov A."/>
            <person name="Sun H."/>
            <person name="Lowry S."/>
            <person name="LaButti K."/>
            <person name="Han J."/>
            <person name="Copeland A."/>
            <person name="Lindquist E."/>
            <person name="Barry K."/>
            <person name="Schmutz J."/>
            <person name="Baker S.E."/>
            <person name="Ciuffetti L.M."/>
            <person name="Grigoriev I.V."/>
            <person name="Zhong S."/>
            <person name="Turgeon B.G."/>
        </authorList>
    </citation>
    <scope>NUCLEOTIDE SEQUENCE [LARGE SCALE GENOMIC DNA]</scope>
    <source>
        <strain evidence="3 4">26-R-13</strain>
    </source>
</reference>
<accession>W6Y6U7</accession>
<feature type="domain" description="DUF7587" evidence="2">
    <location>
        <begin position="45"/>
        <end position="172"/>
    </location>
</feature>
<dbReference type="OrthoDB" id="3483554at2759"/>
<dbReference type="EMBL" id="KI965022">
    <property type="protein sequence ID" value="EUC27046.1"/>
    <property type="molecule type" value="Genomic_DNA"/>
</dbReference>
<gene>
    <name evidence="3" type="ORF">COCCADRAFT_42101</name>
</gene>